<dbReference type="OrthoDB" id="10374147at2759"/>
<feature type="compositionally biased region" description="Pro residues" evidence="1">
    <location>
        <begin position="10"/>
        <end position="19"/>
    </location>
</feature>
<accession>V9DFX6</accession>
<proteinExistence type="predicted"/>
<dbReference type="EMBL" id="KB822703">
    <property type="protein sequence ID" value="ETI25794.1"/>
    <property type="molecule type" value="Genomic_DNA"/>
</dbReference>
<gene>
    <name evidence="2" type="ORF">G647_02568</name>
</gene>
<evidence type="ECO:0000256" key="1">
    <source>
        <dbReference type="SAM" id="MobiDB-lite"/>
    </source>
</evidence>
<dbReference type="GeneID" id="19981061"/>
<organism evidence="2 3">
    <name type="scientific">Cladophialophora carrionii CBS 160.54</name>
    <dbReference type="NCBI Taxonomy" id="1279043"/>
    <lineage>
        <taxon>Eukaryota</taxon>
        <taxon>Fungi</taxon>
        <taxon>Dikarya</taxon>
        <taxon>Ascomycota</taxon>
        <taxon>Pezizomycotina</taxon>
        <taxon>Eurotiomycetes</taxon>
        <taxon>Chaetothyriomycetidae</taxon>
        <taxon>Chaetothyriales</taxon>
        <taxon>Herpotrichiellaceae</taxon>
        <taxon>Cladophialophora</taxon>
    </lineage>
</organism>
<dbReference type="VEuPathDB" id="FungiDB:G647_02568"/>
<evidence type="ECO:0000313" key="2">
    <source>
        <dbReference type="EMBL" id="ETI25794.1"/>
    </source>
</evidence>
<protein>
    <submittedName>
        <fullName evidence="2">Uncharacterized protein</fullName>
    </submittedName>
</protein>
<dbReference type="RefSeq" id="XP_008725139.1">
    <property type="nucleotide sequence ID" value="XM_008726917.1"/>
</dbReference>
<evidence type="ECO:0000313" key="3">
    <source>
        <dbReference type="Proteomes" id="UP000030678"/>
    </source>
</evidence>
<dbReference type="HOGENOM" id="CLU_1532374_0_0_1"/>
<dbReference type="AlphaFoldDB" id="V9DFX6"/>
<dbReference type="Proteomes" id="UP000030678">
    <property type="component" value="Unassembled WGS sequence"/>
</dbReference>
<name>V9DFX6_9EURO</name>
<feature type="region of interest" description="Disordered" evidence="1">
    <location>
        <begin position="1"/>
        <end position="28"/>
    </location>
</feature>
<sequence>MSSEREPHQPRPPKAPHPPAESYDYHAGNTSTQYSSVNAFLTAVAHAPVDVGQKTSLEMDQSMLQYAVRNVSSRKVTATRSLLSLALMQKDQIDFSSASPEIQTALDAISEETANVKGDRPILALSVIFLWEQSEGKESDQGNRWSWSSEESAARVKTKHLADVKLLISHSAIFL</sequence>
<reference evidence="2 3" key="1">
    <citation type="submission" date="2013-03" db="EMBL/GenBank/DDBJ databases">
        <title>The Genome Sequence of Cladophialophora carrionii CBS 160.54.</title>
        <authorList>
            <consortium name="The Broad Institute Genomics Platform"/>
            <person name="Cuomo C."/>
            <person name="de Hoog S."/>
            <person name="Gorbushina A."/>
            <person name="Walker B."/>
            <person name="Young S.K."/>
            <person name="Zeng Q."/>
            <person name="Gargeya S."/>
            <person name="Fitzgerald M."/>
            <person name="Haas B."/>
            <person name="Abouelleil A."/>
            <person name="Allen A.W."/>
            <person name="Alvarado L."/>
            <person name="Arachchi H.M."/>
            <person name="Berlin A.M."/>
            <person name="Chapman S.B."/>
            <person name="Gainer-Dewar J."/>
            <person name="Goldberg J."/>
            <person name="Griggs A."/>
            <person name="Gujja S."/>
            <person name="Hansen M."/>
            <person name="Howarth C."/>
            <person name="Imamovic A."/>
            <person name="Ireland A."/>
            <person name="Larimer J."/>
            <person name="McCowan C."/>
            <person name="Murphy C."/>
            <person name="Pearson M."/>
            <person name="Poon T.W."/>
            <person name="Priest M."/>
            <person name="Roberts A."/>
            <person name="Saif S."/>
            <person name="Shea T."/>
            <person name="Sisk P."/>
            <person name="Sykes S."/>
            <person name="Wortman J."/>
            <person name="Nusbaum C."/>
            <person name="Birren B."/>
        </authorList>
    </citation>
    <scope>NUCLEOTIDE SEQUENCE [LARGE SCALE GENOMIC DNA]</scope>
    <source>
        <strain evidence="2 3">CBS 160.54</strain>
    </source>
</reference>